<name>A0A803NZB5_CANSA</name>
<dbReference type="InterPro" id="IPR002156">
    <property type="entry name" value="RNaseH_domain"/>
</dbReference>
<dbReference type="AlphaFoldDB" id="A0A803NZB5"/>
<protein>
    <recommendedName>
        <fullName evidence="5">RNase H type-1 domain-containing protein</fullName>
    </recommendedName>
</protein>
<dbReference type="SUPFAM" id="SSF53098">
    <property type="entry name" value="Ribonuclease H-like"/>
    <property type="match status" value="1"/>
</dbReference>
<dbReference type="InterPro" id="IPR026960">
    <property type="entry name" value="RVT-Znf"/>
</dbReference>
<dbReference type="InterPro" id="IPR052929">
    <property type="entry name" value="RNase_H-like_EbsB-rel"/>
</dbReference>
<evidence type="ECO:0008006" key="5">
    <source>
        <dbReference type="Google" id="ProtNLM"/>
    </source>
</evidence>
<reference evidence="3" key="1">
    <citation type="submission" date="2018-11" db="EMBL/GenBank/DDBJ databases">
        <authorList>
            <person name="Grassa J C."/>
        </authorList>
    </citation>
    <scope>NUCLEOTIDE SEQUENCE [LARGE SCALE GENOMIC DNA]</scope>
</reference>
<evidence type="ECO:0000313" key="3">
    <source>
        <dbReference type="EnsemblPlants" id="cds.evm.model.02.2923"/>
    </source>
</evidence>
<feature type="domain" description="RNase H type-1" evidence="1">
    <location>
        <begin position="184"/>
        <end position="299"/>
    </location>
</feature>
<keyword evidence="4" id="KW-1185">Reference proteome</keyword>
<dbReference type="PANTHER" id="PTHR47074">
    <property type="entry name" value="BNAC02G40300D PROTEIN"/>
    <property type="match status" value="1"/>
</dbReference>
<reference evidence="3" key="2">
    <citation type="submission" date="2021-03" db="UniProtKB">
        <authorList>
            <consortium name="EnsemblPlants"/>
        </authorList>
    </citation>
    <scope>IDENTIFICATION</scope>
</reference>
<accession>A0A803NZB5</accession>
<dbReference type="Gramene" id="evm.model.02.2923">
    <property type="protein sequence ID" value="cds.evm.model.02.2923"/>
    <property type="gene ID" value="evm.TU.02.2923"/>
</dbReference>
<dbReference type="CDD" id="cd06222">
    <property type="entry name" value="RNase_H_like"/>
    <property type="match status" value="1"/>
</dbReference>
<dbReference type="Gene3D" id="3.30.420.10">
    <property type="entry name" value="Ribonuclease H-like superfamily/Ribonuclease H"/>
    <property type="match status" value="1"/>
</dbReference>
<evidence type="ECO:0000313" key="4">
    <source>
        <dbReference type="Proteomes" id="UP000596661"/>
    </source>
</evidence>
<dbReference type="GO" id="GO:0003676">
    <property type="term" value="F:nucleic acid binding"/>
    <property type="evidence" value="ECO:0007669"/>
    <property type="project" value="InterPro"/>
</dbReference>
<dbReference type="EMBL" id="UZAU01000238">
    <property type="status" value="NOT_ANNOTATED_CDS"/>
    <property type="molecule type" value="Genomic_DNA"/>
</dbReference>
<dbReference type="PANTHER" id="PTHR47074:SF48">
    <property type="entry name" value="POLYNUCLEOTIDYL TRANSFERASE, RIBONUCLEASE H-LIKE SUPERFAMILY PROTEIN"/>
    <property type="match status" value="1"/>
</dbReference>
<organism evidence="3 4">
    <name type="scientific">Cannabis sativa</name>
    <name type="common">Hemp</name>
    <name type="synonym">Marijuana</name>
    <dbReference type="NCBI Taxonomy" id="3483"/>
    <lineage>
        <taxon>Eukaryota</taxon>
        <taxon>Viridiplantae</taxon>
        <taxon>Streptophyta</taxon>
        <taxon>Embryophyta</taxon>
        <taxon>Tracheophyta</taxon>
        <taxon>Spermatophyta</taxon>
        <taxon>Magnoliopsida</taxon>
        <taxon>eudicotyledons</taxon>
        <taxon>Gunneridae</taxon>
        <taxon>Pentapetalae</taxon>
        <taxon>rosids</taxon>
        <taxon>fabids</taxon>
        <taxon>Rosales</taxon>
        <taxon>Cannabaceae</taxon>
        <taxon>Cannabis</taxon>
    </lineage>
</organism>
<dbReference type="Proteomes" id="UP000596661">
    <property type="component" value="Chromosome 2"/>
</dbReference>
<dbReference type="InterPro" id="IPR012337">
    <property type="entry name" value="RNaseH-like_sf"/>
</dbReference>
<dbReference type="InterPro" id="IPR036397">
    <property type="entry name" value="RNaseH_sf"/>
</dbReference>
<dbReference type="GO" id="GO:0004523">
    <property type="term" value="F:RNA-DNA hybrid ribonuclease activity"/>
    <property type="evidence" value="ECO:0007669"/>
    <property type="project" value="InterPro"/>
</dbReference>
<sequence length="326" mass="36516">MERILTIPLSYFSSRDTLIWHHHSTGMYTVSSGYHLASDLDAVDQSSSSRVHSSWWKFFWSLQLPPKVKIFAWKAVHDALPVATLLVKKKVITDSTCSICKQAWESVGHALFHCRYARAVWRNSSLSFDWRLAATMQKGDYIFHLSSILSKAEMEQLFCTLWTIWNERNRVVHGQKARPASVDSSRGVIGVGAILRDSNGVVVAALSKKLIGNFRSHEMEATALFHSLNWAIQQQLPLSIVESDALMVVNALRAPFNSNSSFSDLIIDISCLLSFLSSVTISHVKRSANIAAHDLAKFALGVDEACSWFEEIPPPIYSVIVNECSF</sequence>
<dbReference type="Pfam" id="PF13966">
    <property type="entry name" value="zf-RVT"/>
    <property type="match status" value="1"/>
</dbReference>
<proteinExistence type="predicted"/>
<dbReference type="Pfam" id="PF13456">
    <property type="entry name" value="RVT_3"/>
    <property type="match status" value="1"/>
</dbReference>
<feature type="domain" description="Reverse transcriptase zinc-binding" evidence="2">
    <location>
        <begin position="48"/>
        <end position="121"/>
    </location>
</feature>
<evidence type="ECO:0000259" key="1">
    <source>
        <dbReference type="Pfam" id="PF13456"/>
    </source>
</evidence>
<dbReference type="InterPro" id="IPR044730">
    <property type="entry name" value="RNase_H-like_dom_plant"/>
</dbReference>
<dbReference type="EnsemblPlants" id="evm.model.02.2923">
    <property type="protein sequence ID" value="cds.evm.model.02.2923"/>
    <property type="gene ID" value="evm.TU.02.2923"/>
</dbReference>
<dbReference type="OMA" id="CNIVAND"/>
<evidence type="ECO:0000259" key="2">
    <source>
        <dbReference type="Pfam" id="PF13966"/>
    </source>
</evidence>